<evidence type="ECO:0000313" key="3">
    <source>
        <dbReference type="EMBL" id="MBB4908659.1"/>
    </source>
</evidence>
<gene>
    <name evidence="3" type="ORF">FHR82_004912</name>
</gene>
<dbReference type="InterPro" id="IPR058776">
    <property type="entry name" value="KhtT-like_N"/>
</dbReference>
<evidence type="ECO:0000256" key="1">
    <source>
        <dbReference type="SAM" id="MobiDB-lite"/>
    </source>
</evidence>
<keyword evidence="4" id="KW-1185">Reference proteome</keyword>
<evidence type="ECO:0000259" key="2">
    <source>
        <dbReference type="Pfam" id="PF25991"/>
    </source>
</evidence>
<accession>A0A7W7Q8L4</accession>
<dbReference type="AlphaFoldDB" id="A0A7W7Q8L4"/>
<name>A0A7W7Q8L4_9PSEU</name>
<proteinExistence type="predicted"/>
<comment type="caution">
    <text evidence="3">The sequence shown here is derived from an EMBL/GenBank/DDBJ whole genome shotgun (WGS) entry which is preliminary data.</text>
</comment>
<dbReference type="Pfam" id="PF25991">
    <property type="entry name" value="KhtT_N"/>
    <property type="match status" value="1"/>
</dbReference>
<dbReference type="EMBL" id="JACHJQ010000005">
    <property type="protein sequence ID" value="MBB4908659.1"/>
    <property type="molecule type" value="Genomic_DNA"/>
</dbReference>
<feature type="region of interest" description="Disordered" evidence="1">
    <location>
        <begin position="83"/>
        <end position="111"/>
    </location>
</feature>
<reference evidence="3 4" key="1">
    <citation type="submission" date="2020-08" db="EMBL/GenBank/DDBJ databases">
        <title>Genomic Encyclopedia of Type Strains, Phase III (KMG-III): the genomes of soil and plant-associated and newly described type strains.</title>
        <authorList>
            <person name="Whitman W."/>
        </authorList>
    </citation>
    <scope>NUCLEOTIDE SEQUENCE [LARGE SCALE GENOMIC DNA]</scope>
    <source>
        <strain evidence="3 4">CECT 8960</strain>
    </source>
</reference>
<dbReference type="RefSeq" id="WP_184812789.1">
    <property type="nucleotide sequence ID" value="NZ_JACHJQ010000005.1"/>
</dbReference>
<evidence type="ECO:0000313" key="4">
    <source>
        <dbReference type="Proteomes" id="UP000520767"/>
    </source>
</evidence>
<dbReference type="Proteomes" id="UP000520767">
    <property type="component" value="Unassembled WGS sequence"/>
</dbReference>
<sequence length="111" mass="11765">MSELVVQERRLPGIGWRYDTRVGDDSEQLLVIVAEDRGPRHIMVFDGQSEEPSTSVRLSTGHAAGIAALLTGARLAVVPAVVDERPDEPPPAGIPVDTVDAGEQSVAGSRP</sequence>
<organism evidence="3 4">
    <name type="scientific">Actinophytocola algeriensis</name>
    <dbReference type="NCBI Taxonomy" id="1768010"/>
    <lineage>
        <taxon>Bacteria</taxon>
        <taxon>Bacillati</taxon>
        <taxon>Actinomycetota</taxon>
        <taxon>Actinomycetes</taxon>
        <taxon>Pseudonocardiales</taxon>
        <taxon>Pseudonocardiaceae</taxon>
    </lineage>
</organism>
<protein>
    <recommendedName>
        <fullName evidence="2">Potassium/proton antiporter subunit KhtT-like N-terminal domain-containing protein</fullName>
    </recommendedName>
</protein>
<feature type="domain" description="Potassium/proton antiporter subunit KhtT-like N-terminal" evidence="2">
    <location>
        <begin position="6"/>
        <end position="73"/>
    </location>
</feature>